<feature type="compositionally biased region" description="Polar residues" evidence="1">
    <location>
        <begin position="472"/>
        <end position="484"/>
    </location>
</feature>
<feature type="compositionally biased region" description="Basic and acidic residues" evidence="1">
    <location>
        <begin position="599"/>
        <end position="617"/>
    </location>
</feature>
<feature type="compositionally biased region" description="Polar residues" evidence="1">
    <location>
        <begin position="411"/>
        <end position="421"/>
    </location>
</feature>
<feature type="region of interest" description="Disordered" evidence="1">
    <location>
        <begin position="1"/>
        <end position="342"/>
    </location>
</feature>
<organism evidence="2 3">
    <name type="scientific">Fistulina hepatica ATCC 64428</name>
    <dbReference type="NCBI Taxonomy" id="1128425"/>
    <lineage>
        <taxon>Eukaryota</taxon>
        <taxon>Fungi</taxon>
        <taxon>Dikarya</taxon>
        <taxon>Basidiomycota</taxon>
        <taxon>Agaricomycotina</taxon>
        <taxon>Agaricomycetes</taxon>
        <taxon>Agaricomycetidae</taxon>
        <taxon>Agaricales</taxon>
        <taxon>Fistulinaceae</taxon>
        <taxon>Fistulina</taxon>
    </lineage>
</organism>
<evidence type="ECO:0000313" key="3">
    <source>
        <dbReference type="Proteomes" id="UP000054144"/>
    </source>
</evidence>
<feature type="compositionally biased region" description="Polar residues" evidence="1">
    <location>
        <begin position="392"/>
        <end position="402"/>
    </location>
</feature>
<dbReference type="AlphaFoldDB" id="A0A0D7AIS6"/>
<feature type="compositionally biased region" description="Basic residues" evidence="1">
    <location>
        <begin position="554"/>
        <end position="563"/>
    </location>
</feature>
<evidence type="ECO:0000256" key="1">
    <source>
        <dbReference type="SAM" id="MobiDB-lite"/>
    </source>
</evidence>
<gene>
    <name evidence="2" type="ORF">FISHEDRAFT_70479</name>
</gene>
<feature type="region of interest" description="Disordered" evidence="1">
    <location>
        <begin position="453"/>
        <end position="634"/>
    </location>
</feature>
<feature type="compositionally biased region" description="Polar residues" evidence="1">
    <location>
        <begin position="261"/>
        <end position="275"/>
    </location>
</feature>
<evidence type="ECO:0000313" key="2">
    <source>
        <dbReference type="EMBL" id="KIY51750.1"/>
    </source>
</evidence>
<reference evidence="2 3" key="1">
    <citation type="journal article" date="2015" name="Fungal Genet. Biol.">
        <title>Evolution of novel wood decay mechanisms in Agaricales revealed by the genome sequences of Fistulina hepatica and Cylindrobasidium torrendii.</title>
        <authorList>
            <person name="Floudas D."/>
            <person name="Held B.W."/>
            <person name="Riley R."/>
            <person name="Nagy L.G."/>
            <person name="Koehler G."/>
            <person name="Ransdell A.S."/>
            <person name="Younus H."/>
            <person name="Chow J."/>
            <person name="Chiniquy J."/>
            <person name="Lipzen A."/>
            <person name="Tritt A."/>
            <person name="Sun H."/>
            <person name="Haridas S."/>
            <person name="LaButti K."/>
            <person name="Ohm R.A."/>
            <person name="Kues U."/>
            <person name="Blanchette R.A."/>
            <person name="Grigoriev I.V."/>
            <person name="Minto R.E."/>
            <person name="Hibbett D.S."/>
        </authorList>
    </citation>
    <scope>NUCLEOTIDE SEQUENCE [LARGE SCALE GENOMIC DNA]</scope>
    <source>
        <strain evidence="2 3">ATCC 64428</strain>
    </source>
</reference>
<feature type="compositionally biased region" description="Polar residues" evidence="1">
    <location>
        <begin position="135"/>
        <end position="144"/>
    </location>
</feature>
<feature type="compositionally biased region" description="Basic residues" evidence="1">
    <location>
        <begin position="380"/>
        <end position="389"/>
    </location>
</feature>
<name>A0A0D7AIS6_9AGAR</name>
<dbReference type="EMBL" id="KN881648">
    <property type="protein sequence ID" value="KIY51750.1"/>
    <property type="molecule type" value="Genomic_DNA"/>
</dbReference>
<feature type="compositionally biased region" description="Low complexity" evidence="1">
    <location>
        <begin position="539"/>
        <end position="551"/>
    </location>
</feature>
<proteinExistence type="predicted"/>
<feature type="compositionally biased region" description="Low complexity" evidence="1">
    <location>
        <begin position="10"/>
        <end position="20"/>
    </location>
</feature>
<protein>
    <submittedName>
        <fullName evidence="2">Uncharacterized protein</fullName>
    </submittedName>
</protein>
<feature type="region of interest" description="Disordered" evidence="1">
    <location>
        <begin position="678"/>
        <end position="736"/>
    </location>
</feature>
<feature type="compositionally biased region" description="Polar residues" evidence="1">
    <location>
        <begin position="333"/>
        <end position="342"/>
    </location>
</feature>
<feature type="compositionally biased region" description="Polar residues" evidence="1">
    <location>
        <begin position="581"/>
        <end position="590"/>
    </location>
</feature>
<feature type="region of interest" description="Disordered" evidence="1">
    <location>
        <begin position="359"/>
        <end position="421"/>
    </location>
</feature>
<feature type="compositionally biased region" description="Polar residues" evidence="1">
    <location>
        <begin position="113"/>
        <end position="123"/>
    </location>
</feature>
<feature type="compositionally biased region" description="Acidic residues" evidence="1">
    <location>
        <begin position="66"/>
        <end position="77"/>
    </location>
</feature>
<dbReference type="Proteomes" id="UP000054144">
    <property type="component" value="Unassembled WGS sequence"/>
</dbReference>
<keyword evidence="3" id="KW-1185">Reference proteome</keyword>
<feature type="compositionally biased region" description="Low complexity" evidence="1">
    <location>
        <begin position="146"/>
        <end position="169"/>
    </location>
</feature>
<accession>A0A0D7AIS6</accession>
<sequence length="838" mass="88400">MAAASDHVNGWGQSSPAAGPSGWGASGPPNDGWGNDAGPSGEGGWGGATLHDGGELGDAGQSGGDWDNEDAGDEWGSQDDRAGPSAAAGVVTQSPNEPALVASSAEVAEHADTYQSRLSSNRGSKGPSRAHSRQRSAANASVYRQSPPSARRASLPASSAVASSTLPSPNGALPEMDGIARSPSHRSRQSHENTAPPSRHSPAQPPLSQIGGANGGGRSRAASSRRAELVPRALLPGSRSPSHESPIPNTAHHISGRSRSESSTVPVNLSGNTGDPVTVVNDFHAPSIPNRGVGPSGDDAEPPLDDSGNRTSASRLTRSVHSRRSSDVGSLGQLGNPSSLGALNNNAGDIFRRHYSRRSSGAHHNLPGDAHAPEGGQHSARTHSRHSRQRSVDTSPSASSGALPSHDASRYPTSGHRSSRLVSANRIQDVDAPLDDLALVGDDNTFDRGVPLHRSVRPVAGPSQDPFVQPLLSPSTTGNSSLPSHDNVVPPNGHVPGFVTRNLHSRNGADVDVAGDYPDVLRLPSPAGVPSPRADHSHAGTSSTASSLSSSERARRRQGKRPVRVPSQRDLGNPGAEKTRPSSSHSTQAASLCKAQSRRALEGGSHRASHPRGDDGLAGRTRHSSHQHGDENPEHLVLDRDLVQDHDFVHPDGRVSAPALEAHEVPQHWQDRANIERSGLRNHNPSHSPHSSRHSPQNEGRPVLDGWEVLPAPHSHHSHDRNASSDDQQGDGGQPPIVYELECTMRHMTATAMGDTPHIGDLIRITKSPLVMQMNILRAHIASKMDIPHMEMSFGMVARITIMRHPALIIIIPTMAIPRETLNNKTKDFVRPATSFPE</sequence>